<dbReference type="GO" id="GO:0003964">
    <property type="term" value="F:RNA-directed DNA polymerase activity"/>
    <property type="evidence" value="ECO:0007669"/>
    <property type="project" value="UniProtKB-KW"/>
</dbReference>
<evidence type="ECO:0000313" key="3">
    <source>
        <dbReference type="Proteomes" id="UP000184529"/>
    </source>
</evidence>
<dbReference type="EMBL" id="FQZM01000094">
    <property type="protein sequence ID" value="SHJ88517.1"/>
    <property type="molecule type" value="Genomic_DNA"/>
</dbReference>
<evidence type="ECO:0000259" key="1">
    <source>
        <dbReference type="Pfam" id="PF00078"/>
    </source>
</evidence>
<reference evidence="3" key="1">
    <citation type="submission" date="2016-11" db="EMBL/GenBank/DDBJ databases">
        <authorList>
            <person name="Varghese N."/>
            <person name="Submissions S."/>
        </authorList>
    </citation>
    <scope>NUCLEOTIDE SEQUENCE [LARGE SCALE GENOMIC DNA]</scope>
    <source>
        <strain evidence="3">DSM 16057</strain>
    </source>
</reference>
<keyword evidence="2" id="KW-0695">RNA-directed DNA polymerase</keyword>
<dbReference type="Proteomes" id="UP000184529">
    <property type="component" value="Unassembled WGS sequence"/>
</dbReference>
<protein>
    <submittedName>
        <fullName evidence="2">Reverse transcriptase (RNA-dependent DNA polymerase)</fullName>
    </submittedName>
</protein>
<dbReference type="RefSeq" id="WP_131821558.1">
    <property type="nucleotide sequence ID" value="NZ_FQZM01000094.1"/>
</dbReference>
<keyword evidence="2" id="KW-0808">Transferase</keyword>
<dbReference type="STRING" id="1121432.SAMN02745219_03556"/>
<proteinExistence type="predicted"/>
<sequence length="389" mass="44839">AEDSISSRGFLCPGVVPFLITVVGNFLIDTTNHTIENQLIDVGFPNQAIKWILRLLESVTAKVSRGIPIGPHAVHLLAEASIRPVDNSLVARGIKFCRFSDDIIIFCNSKVQARTTLYTIAEILDKQQRLMLQRQKTKIFERSDFQDYCRCMVEDRPINDLEAKILNIIRKYSNGNPYQTVLLSQVSDDDLKMFTPDIINTILEDYLNQTEPNYVRLRWFIRRLTQVGHPSAIDFCITNFNALIPALSEVCRYFISIGNHPQTEWPYIGAQLIELLDNEIISSNEYFQMSILSLFNKKTELNQVHRILGKYGNASPNIRREILLVALANNCADWIRELKEQYAAMDLWTKRAFLAACKLLPVEERKFFTKIVDRKNLLDGLLVRWVRQK</sequence>
<dbReference type="InterPro" id="IPR000477">
    <property type="entry name" value="RT_dom"/>
</dbReference>
<keyword evidence="3" id="KW-1185">Reference proteome</keyword>
<dbReference type="CDD" id="cd01646">
    <property type="entry name" value="RT_Bac_retron_I"/>
    <property type="match status" value="1"/>
</dbReference>
<name>A0A1M6MYI0_9FIRM</name>
<organism evidence="2 3">
    <name type="scientific">Desulfofundulus thermosubterraneus DSM 16057</name>
    <dbReference type="NCBI Taxonomy" id="1121432"/>
    <lineage>
        <taxon>Bacteria</taxon>
        <taxon>Bacillati</taxon>
        <taxon>Bacillota</taxon>
        <taxon>Clostridia</taxon>
        <taxon>Eubacteriales</taxon>
        <taxon>Peptococcaceae</taxon>
        <taxon>Desulfofundulus</taxon>
    </lineage>
</organism>
<accession>A0A1M6MYI0</accession>
<evidence type="ECO:0000313" key="2">
    <source>
        <dbReference type="EMBL" id="SHJ88517.1"/>
    </source>
</evidence>
<dbReference type="Pfam" id="PF00078">
    <property type="entry name" value="RVT_1"/>
    <property type="match status" value="1"/>
</dbReference>
<dbReference type="AlphaFoldDB" id="A0A1M6MYI0"/>
<gene>
    <name evidence="2" type="ORF">SAMN02745219_03556</name>
</gene>
<dbReference type="OrthoDB" id="9793236at2"/>
<feature type="non-terminal residue" evidence="2">
    <location>
        <position position="1"/>
    </location>
</feature>
<keyword evidence="2" id="KW-0548">Nucleotidyltransferase</keyword>
<feature type="domain" description="Reverse transcriptase" evidence="1">
    <location>
        <begin position="58"/>
        <end position="141"/>
    </location>
</feature>